<evidence type="ECO:0000259" key="3">
    <source>
        <dbReference type="Pfam" id="PF04892"/>
    </source>
</evidence>
<keyword evidence="2" id="KW-1133">Transmembrane helix</keyword>
<evidence type="ECO:0000313" key="4">
    <source>
        <dbReference type="EMBL" id="QHI69693.1"/>
    </source>
</evidence>
<evidence type="ECO:0000256" key="1">
    <source>
        <dbReference type="SAM" id="MobiDB-lite"/>
    </source>
</evidence>
<feature type="transmembrane region" description="Helical" evidence="2">
    <location>
        <begin position="345"/>
        <end position="366"/>
    </location>
</feature>
<dbReference type="Gene3D" id="2.60.120.260">
    <property type="entry name" value="Galactose-binding domain-like"/>
    <property type="match status" value="1"/>
</dbReference>
<reference evidence="4 5" key="1">
    <citation type="submission" date="2020-01" db="EMBL/GenBank/DDBJ databases">
        <title>Ponticoccus aerotolerans gen. nov., sp. nov., an anaerobic bacterium and proposal of Ponticoccusceae fam. nov., Ponticoccusles ord. nov. and Ponticoccuse classis nov. in the phylum Kiritimatiellaeota.</title>
        <authorList>
            <person name="Zhou L.Y."/>
            <person name="Du Z.J."/>
        </authorList>
    </citation>
    <scope>NUCLEOTIDE SEQUENCE [LARGE SCALE GENOMIC DNA]</scope>
    <source>
        <strain evidence="4 5">S-5007</strain>
    </source>
</reference>
<feature type="region of interest" description="Disordered" evidence="1">
    <location>
        <begin position="266"/>
        <end position="309"/>
    </location>
</feature>
<sequence length="413" mass="45544">MFGKKPPQIRHVGLFAALTVAAMALFFNLYEPWQAIGPERIVDGSFESPDCAAEWTGWDERLARLAHGDGYRNSTGVILEATPRHHSTLRKTIPDIKNIPAFKVSVRAKAEKVHPGTEGYHLPRTIFFYRNSKGKGMYNHSHTVFGLKKDTRWKRYSSIFPVPENSMDGRLQLQNLGSSGTLYVDDVSVIPVSPRPTAPFFQVLFILLWIGAFSACLLALSPWTSRTGTATLLCATGIIAGVLLPGEFLNRSILRTADMFQKTVQRITPPKPETPSPAQTDKIPAAESEPRPEEKPAPHQPKPPAETPADTFVRHTYITGHFSLFLILAALSMLTWAPAHKPNRIIFAVLAGLTLFAASTEVLQFLTPDRKAGLDDLAVDFSGILIAVALTTLLTIPRRIRRTAKSAGHPKNT</sequence>
<gene>
    <name evidence="4" type="ORF">GT409_09585</name>
</gene>
<protein>
    <recommendedName>
        <fullName evidence="3">VanZ-like domain-containing protein</fullName>
    </recommendedName>
</protein>
<evidence type="ECO:0000256" key="2">
    <source>
        <dbReference type="SAM" id="Phobius"/>
    </source>
</evidence>
<name>A0A6P1M9F4_9BACT</name>
<dbReference type="NCBIfam" id="NF037970">
    <property type="entry name" value="vanZ_1"/>
    <property type="match status" value="1"/>
</dbReference>
<proteinExistence type="predicted"/>
<feature type="compositionally biased region" description="Basic and acidic residues" evidence="1">
    <location>
        <begin position="288"/>
        <end position="297"/>
    </location>
</feature>
<dbReference type="InterPro" id="IPR006976">
    <property type="entry name" value="VanZ-like"/>
</dbReference>
<organism evidence="4 5">
    <name type="scientific">Tichowtungia aerotolerans</name>
    <dbReference type="NCBI Taxonomy" id="2697043"/>
    <lineage>
        <taxon>Bacteria</taxon>
        <taxon>Pseudomonadati</taxon>
        <taxon>Kiritimatiellota</taxon>
        <taxon>Tichowtungiia</taxon>
        <taxon>Tichowtungiales</taxon>
        <taxon>Tichowtungiaceae</taxon>
        <taxon>Tichowtungia</taxon>
    </lineage>
</organism>
<feature type="transmembrane region" description="Helical" evidence="2">
    <location>
        <begin position="318"/>
        <end position="338"/>
    </location>
</feature>
<feature type="transmembrane region" description="Helical" evidence="2">
    <location>
        <begin position="227"/>
        <end position="246"/>
    </location>
</feature>
<keyword evidence="2" id="KW-0812">Transmembrane</keyword>
<feature type="transmembrane region" description="Helical" evidence="2">
    <location>
        <begin position="12"/>
        <end position="30"/>
    </location>
</feature>
<feature type="transmembrane region" description="Helical" evidence="2">
    <location>
        <begin position="200"/>
        <end position="220"/>
    </location>
</feature>
<accession>A0A6P1M9F4</accession>
<dbReference type="KEGG" id="taer:GT409_09585"/>
<feature type="domain" description="VanZ-like" evidence="3">
    <location>
        <begin position="319"/>
        <end position="394"/>
    </location>
</feature>
<dbReference type="AlphaFoldDB" id="A0A6P1M9F4"/>
<feature type="transmembrane region" description="Helical" evidence="2">
    <location>
        <begin position="378"/>
        <end position="396"/>
    </location>
</feature>
<keyword evidence="5" id="KW-1185">Reference proteome</keyword>
<evidence type="ECO:0000313" key="5">
    <source>
        <dbReference type="Proteomes" id="UP000464954"/>
    </source>
</evidence>
<dbReference type="Proteomes" id="UP000464954">
    <property type="component" value="Chromosome"/>
</dbReference>
<dbReference type="Pfam" id="PF04892">
    <property type="entry name" value="VanZ"/>
    <property type="match status" value="1"/>
</dbReference>
<keyword evidence="2" id="KW-0472">Membrane</keyword>
<dbReference type="EMBL" id="CP047593">
    <property type="protein sequence ID" value="QHI69693.1"/>
    <property type="molecule type" value="Genomic_DNA"/>
</dbReference>
<dbReference type="RefSeq" id="WP_160628875.1">
    <property type="nucleotide sequence ID" value="NZ_CP047593.1"/>
</dbReference>